<dbReference type="InterPro" id="IPR023780">
    <property type="entry name" value="Chromo_domain"/>
</dbReference>
<keyword evidence="2" id="KW-0539">Nucleus</keyword>
<feature type="domain" description="Chromo" evidence="4">
    <location>
        <begin position="12"/>
        <end position="86"/>
    </location>
</feature>
<feature type="region of interest" description="Disordered" evidence="3">
    <location>
        <begin position="108"/>
        <end position="189"/>
    </location>
</feature>
<sequence>MSKKRAIQTVEWEVEVILRAKRNEDAFDPHFLDPESTLFGHGWIYLIKWKGFPEADNTWEPRGNLDCEALLLAFWEAIGLRATEEKSAGFEVIPSDQWILDFRALSHSQPDSSQPIKSKRQRRATPSAARKAKPSTRPSKPSSISHRTVNDNHRPEPSDGGASRLNLDHLEPTTKSPRSSPSLSPTIYPRLRLDPQHNFDAPALAFDLLDPCDDPIPTFSPDNDDTFSPRLDDSLWQPDWSPTYDDMRLNPAPNARPSPLRGGLSFYDLAFARETDFSLNFATGNF</sequence>
<dbReference type="PANTHER" id="PTHR22812">
    <property type="entry name" value="CHROMOBOX PROTEIN"/>
    <property type="match status" value="1"/>
</dbReference>
<dbReference type="OrthoDB" id="2630497at2759"/>
<feature type="compositionally biased region" description="Polar residues" evidence="3">
    <location>
        <begin position="173"/>
        <end position="185"/>
    </location>
</feature>
<dbReference type="PROSITE" id="PS00598">
    <property type="entry name" value="CHROMO_1"/>
    <property type="match status" value="1"/>
</dbReference>
<proteinExistence type="predicted"/>
<gene>
    <name evidence="5" type="ORF">MIND_00029300</name>
</gene>
<feature type="compositionally biased region" description="Basic and acidic residues" evidence="3">
    <location>
        <begin position="148"/>
        <end position="157"/>
    </location>
</feature>
<dbReference type="PROSITE" id="PS50013">
    <property type="entry name" value="CHROMO_2"/>
    <property type="match status" value="1"/>
</dbReference>
<comment type="caution">
    <text evidence="5">The sequence shown here is derived from an EMBL/GenBank/DDBJ whole genome shotgun (WGS) entry which is preliminary data.</text>
</comment>
<dbReference type="EMBL" id="JACAZF010000001">
    <property type="protein sequence ID" value="KAF7315149.1"/>
    <property type="molecule type" value="Genomic_DNA"/>
</dbReference>
<protein>
    <submittedName>
        <fullName evidence="5">Chromo domain-containing protein</fullName>
    </submittedName>
</protein>
<dbReference type="InterPro" id="IPR000953">
    <property type="entry name" value="Chromo/chromo_shadow_dom"/>
</dbReference>
<dbReference type="GO" id="GO:0006338">
    <property type="term" value="P:chromatin remodeling"/>
    <property type="evidence" value="ECO:0007669"/>
    <property type="project" value="UniProtKB-ARBA"/>
</dbReference>
<reference evidence="5" key="1">
    <citation type="submission" date="2020-05" db="EMBL/GenBank/DDBJ databases">
        <title>Mycena genomes resolve the evolution of fungal bioluminescence.</title>
        <authorList>
            <person name="Tsai I.J."/>
        </authorList>
    </citation>
    <scope>NUCLEOTIDE SEQUENCE</scope>
    <source>
        <strain evidence="5">171206Taipei</strain>
    </source>
</reference>
<evidence type="ECO:0000313" key="6">
    <source>
        <dbReference type="Proteomes" id="UP000636479"/>
    </source>
</evidence>
<feature type="compositionally biased region" description="Polar residues" evidence="3">
    <location>
        <begin position="136"/>
        <end position="147"/>
    </location>
</feature>
<dbReference type="GO" id="GO:0005634">
    <property type="term" value="C:nucleus"/>
    <property type="evidence" value="ECO:0007669"/>
    <property type="project" value="UniProtKB-SubCell"/>
</dbReference>
<comment type="subcellular location">
    <subcellularLocation>
        <location evidence="1">Nucleus</location>
    </subcellularLocation>
</comment>
<keyword evidence="6" id="KW-1185">Reference proteome</keyword>
<dbReference type="InterPro" id="IPR016197">
    <property type="entry name" value="Chromo-like_dom_sf"/>
</dbReference>
<dbReference type="InterPro" id="IPR023779">
    <property type="entry name" value="Chromodomain_CS"/>
</dbReference>
<organism evidence="5 6">
    <name type="scientific">Mycena indigotica</name>
    <dbReference type="NCBI Taxonomy" id="2126181"/>
    <lineage>
        <taxon>Eukaryota</taxon>
        <taxon>Fungi</taxon>
        <taxon>Dikarya</taxon>
        <taxon>Basidiomycota</taxon>
        <taxon>Agaricomycotina</taxon>
        <taxon>Agaricomycetes</taxon>
        <taxon>Agaricomycetidae</taxon>
        <taxon>Agaricales</taxon>
        <taxon>Marasmiineae</taxon>
        <taxon>Mycenaceae</taxon>
        <taxon>Mycena</taxon>
    </lineage>
</organism>
<evidence type="ECO:0000259" key="4">
    <source>
        <dbReference type="PROSITE" id="PS50013"/>
    </source>
</evidence>
<evidence type="ECO:0000256" key="2">
    <source>
        <dbReference type="ARBA" id="ARBA00023242"/>
    </source>
</evidence>
<dbReference type="InterPro" id="IPR051219">
    <property type="entry name" value="Heterochromatin_chromo-domain"/>
</dbReference>
<dbReference type="Pfam" id="PF00385">
    <property type="entry name" value="Chromo"/>
    <property type="match status" value="1"/>
</dbReference>
<dbReference type="Proteomes" id="UP000636479">
    <property type="component" value="Unassembled WGS sequence"/>
</dbReference>
<dbReference type="SMART" id="SM00298">
    <property type="entry name" value="CHROMO"/>
    <property type="match status" value="1"/>
</dbReference>
<dbReference type="AlphaFoldDB" id="A0A8H6WDY8"/>
<name>A0A8H6WDY8_9AGAR</name>
<evidence type="ECO:0000313" key="5">
    <source>
        <dbReference type="EMBL" id="KAF7315149.1"/>
    </source>
</evidence>
<dbReference type="CDD" id="cd18968">
    <property type="entry name" value="chromodomain"/>
    <property type="match status" value="1"/>
</dbReference>
<dbReference type="RefSeq" id="XP_037225172.1">
    <property type="nucleotide sequence ID" value="XM_037357262.1"/>
</dbReference>
<dbReference type="SUPFAM" id="SSF54160">
    <property type="entry name" value="Chromo domain-like"/>
    <property type="match status" value="1"/>
</dbReference>
<evidence type="ECO:0000256" key="3">
    <source>
        <dbReference type="SAM" id="MobiDB-lite"/>
    </source>
</evidence>
<dbReference type="GeneID" id="59339778"/>
<accession>A0A8H6WDY8</accession>
<dbReference type="Gene3D" id="2.40.50.40">
    <property type="match status" value="1"/>
</dbReference>
<evidence type="ECO:0000256" key="1">
    <source>
        <dbReference type="ARBA" id="ARBA00004123"/>
    </source>
</evidence>